<keyword evidence="3 5" id="KW-0012">Acyltransferase</keyword>
<dbReference type="GO" id="GO:0016746">
    <property type="term" value="F:acyltransferase activity"/>
    <property type="evidence" value="ECO:0007669"/>
    <property type="project" value="UniProtKB-KW"/>
</dbReference>
<dbReference type="RefSeq" id="WP_283343623.1">
    <property type="nucleotide sequence ID" value="NZ_JASHIF010000002.1"/>
</dbReference>
<dbReference type="PANTHER" id="PTHR10434">
    <property type="entry name" value="1-ACYL-SN-GLYCEROL-3-PHOSPHATE ACYLTRANSFERASE"/>
    <property type="match status" value="1"/>
</dbReference>
<evidence type="ECO:0000313" key="6">
    <source>
        <dbReference type="Proteomes" id="UP001236507"/>
    </source>
</evidence>
<organism evidence="5 6">
    <name type="scientific">Flectobacillus roseus</name>
    <dbReference type="NCBI Taxonomy" id="502259"/>
    <lineage>
        <taxon>Bacteria</taxon>
        <taxon>Pseudomonadati</taxon>
        <taxon>Bacteroidota</taxon>
        <taxon>Cytophagia</taxon>
        <taxon>Cytophagales</taxon>
        <taxon>Flectobacillaceae</taxon>
        <taxon>Flectobacillus</taxon>
    </lineage>
</organism>
<comment type="caution">
    <text evidence="5">The sequence shown here is derived from an EMBL/GenBank/DDBJ whole genome shotgun (WGS) entry which is preliminary data.</text>
</comment>
<evidence type="ECO:0000256" key="2">
    <source>
        <dbReference type="ARBA" id="ARBA00022679"/>
    </source>
</evidence>
<dbReference type="SUPFAM" id="SSF69593">
    <property type="entry name" value="Glycerol-3-phosphate (1)-acyltransferase"/>
    <property type="match status" value="1"/>
</dbReference>
<dbReference type="PANTHER" id="PTHR10434:SF9">
    <property type="entry name" value="PHOSPHOLIPID_GLYCEROL ACYLTRANSFERASE DOMAIN-CONTAINING PROTEIN"/>
    <property type="match status" value="1"/>
</dbReference>
<evidence type="ECO:0000256" key="1">
    <source>
        <dbReference type="ARBA" id="ARBA00005189"/>
    </source>
</evidence>
<keyword evidence="6" id="KW-1185">Reference proteome</keyword>
<sequence length="190" mass="21300">MLKIIGKLILQLSGWKIVDKTPLGINKYPKAVIIAVPHTSNWDYPYAMATLYAMGCKIRYLAKDSLFKFPLGIIIRGLGGIPVNRSQKNNLVQMMTDLLVNAPEMQLLVPAEGTRSYTSEWKSGFYHIAKNAGVPIVLGFLDFGKKEAGFLGVFQPSGNYEEDLPKIQSFYKNITPKHPEYFSLKDAKLD</sequence>
<dbReference type="SMART" id="SM00563">
    <property type="entry name" value="PlsC"/>
    <property type="match status" value="1"/>
</dbReference>
<reference evidence="5 6" key="1">
    <citation type="submission" date="2023-05" db="EMBL/GenBank/DDBJ databases">
        <title>Novel species of genus Flectobacillus isolated from stream in China.</title>
        <authorList>
            <person name="Lu H."/>
        </authorList>
    </citation>
    <scope>NUCLEOTIDE SEQUENCE [LARGE SCALE GENOMIC DNA]</scope>
    <source>
        <strain evidence="5 6">KCTC 42575</strain>
    </source>
</reference>
<protein>
    <submittedName>
        <fullName evidence="5">1-acyl-sn-glycerol-3-phosphate acyltransferase</fullName>
    </submittedName>
</protein>
<dbReference type="Pfam" id="PF01553">
    <property type="entry name" value="Acyltransferase"/>
    <property type="match status" value="1"/>
</dbReference>
<dbReference type="Proteomes" id="UP001236507">
    <property type="component" value="Unassembled WGS sequence"/>
</dbReference>
<proteinExistence type="predicted"/>
<dbReference type="EMBL" id="JASHIF010000002">
    <property type="protein sequence ID" value="MDI9858403.1"/>
    <property type="molecule type" value="Genomic_DNA"/>
</dbReference>
<gene>
    <name evidence="5" type="ORF">QM524_04170</name>
</gene>
<dbReference type="InterPro" id="IPR002123">
    <property type="entry name" value="Plipid/glycerol_acylTrfase"/>
</dbReference>
<comment type="pathway">
    <text evidence="1">Lipid metabolism.</text>
</comment>
<name>A0ABT6Y5K2_9BACT</name>
<evidence type="ECO:0000259" key="4">
    <source>
        <dbReference type="SMART" id="SM00563"/>
    </source>
</evidence>
<accession>A0ABT6Y5K2</accession>
<keyword evidence="2" id="KW-0808">Transferase</keyword>
<evidence type="ECO:0000313" key="5">
    <source>
        <dbReference type="EMBL" id="MDI9858403.1"/>
    </source>
</evidence>
<evidence type="ECO:0000256" key="3">
    <source>
        <dbReference type="ARBA" id="ARBA00023315"/>
    </source>
</evidence>
<feature type="domain" description="Phospholipid/glycerol acyltransferase" evidence="4">
    <location>
        <begin position="32"/>
        <end position="141"/>
    </location>
</feature>